<comment type="caution">
    <text evidence="2">The sequence shown here is derived from an EMBL/GenBank/DDBJ whole genome shotgun (WGS) entry which is preliminary data.</text>
</comment>
<organism evidence="2 3">
    <name type="scientific">Streptomyces catenulae</name>
    <dbReference type="NCBI Taxonomy" id="66875"/>
    <lineage>
        <taxon>Bacteria</taxon>
        <taxon>Bacillati</taxon>
        <taxon>Actinomycetota</taxon>
        <taxon>Actinomycetes</taxon>
        <taxon>Kitasatosporales</taxon>
        <taxon>Streptomycetaceae</taxon>
        <taxon>Streptomyces</taxon>
    </lineage>
</organism>
<evidence type="ECO:0000259" key="1">
    <source>
        <dbReference type="Pfam" id="PF04149"/>
    </source>
</evidence>
<dbReference type="InterPro" id="IPR007278">
    <property type="entry name" value="DUF397"/>
</dbReference>
<dbReference type="EMBL" id="JBEZVI010000006">
    <property type="protein sequence ID" value="MEU3710480.1"/>
    <property type="molecule type" value="Genomic_DNA"/>
</dbReference>
<proteinExistence type="predicted"/>
<gene>
    <name evidence="2" type="ORF">AB0E61_10295</name>
</gene>
<reference evidence="2 3" key="1">
    <citation type="submission" date="2024-06" db="EMBL/GenBank/DDBJ databases">
        <title>The Natural Products Discovery Center: Release of the First 8490 Sequenced Strains for Exploring Actinobacteria Biosynthetic Diversity.</title>
        <authorList>
            <person name="Kalkreuter E."/>
            <person name="Kautsar S.A."/>
            <person name="Yang D."/>
            <person name="Bader C.D."/>
            <person name="Teijaro C.N."/>
            <person name="Fluegel L."/>
            <person name="Davis C.M."/>
            <person name="Simpson J.R."/>
            <person name="Lauterbach L."/>
            <person name="Steele A.D."/>
            <person name="Gui C."/>
            <person name="Meng S."/>
            <person name="Li G."/>
            <person name="Viehrig K."/>
            <person name="Ye F."/>
            <person name="Su P."/>
            <person name="Kiefer A.F."/>
            <person name="Nichols A."/>
            <person name="Cepeda A.J."/>
            <person name="Yan W."/>
            <person name="Fan B."/>
            <person name="Jiang Y."/>
            <person name="Adhikari A."/>
            <person name="Zheng C.-J."/>
            <person name="Schuster L."/>
            <person name="Cowan T.M."/>
            <person name="Smanski M.J."/>
            <person name="Chevrette M.G."/>
            <person name="De Carvalho L.P.S."/>
            <person name="Shen B."/>
        </authorList>
    </citation>
    <scope>NUCLEOTIDE SEQUENCE [LARGE SCALE GENOMIC DNA]</scope>
    <source>
        <strain evidence="2 3">NPDC033039</strain>
    </source>
</reference>
<protein>
    <submittedName>
        <fullName evidence="2">DUF397 domain-containing protein</fullName>
    </submittedName>
</protein>
<feature type="domain" description="DUF397" evidence="1">
    <location>
        <begin position="9"/>
        <end position="60"/>
    </location>
</feature>
<dbReference type="RefSeq" id="WP_030284483.1">
    <property type="nucleotide sequence ID" value="NZ_JBEZVI010000006.1"/>
</dbReference>
<keyword evidence="3" id="KW-1185">Reference proteome</keyword>
<accession>A0ABV2YXK8</accession>
<evidence type="ECO:0000313" key="2">
    <source>
        <dbReference type="EMBL" id="MEU3710480.1"/>
    </source>
</evidence>
<sequence length="68" mass="7272">MNRVDLTRAAWFKSSYSNGNGNCVEVADLGTAVGLRDSKQDAGPVLTSSAEGWQAFIAGVVNNHFEKL</sequence>
<dbReference type="Pfam" id="PF04149">
    <property type="entry name" value="DUF397"/>
    <property type="match status" value="1"/>
</dbReference>
<dbReference type="Proteomes" id="UP001550853">
    <property type="component" value="Unassembled WGS sequence"/>
</dbReference>
<name>A0ABV2YXK8_9ACTN</name>
<evidence type="ECO:0000313" key="3">
    <source>
        <dbReference type="Proteomes" id="UP001550853"/>
    </source>
</evidence>